<reference evidence="2 3" key="1">
    <citation type="submission" date="2015-09" db="EMBL/GenBank/DDBJ databases">
        <title>Draft genome of the parasitic nematode Teladorsagia circumcincta isolate WARC Sus (inbred).</title>
        <authorList>
            <person name="Mitreva M."/>
        </authorList>
    </citation>
    <scope>NUCLEOTIDE SEQUENCE [LARGE SCALE GENOMIC DNA]</scope>
    <source>
        <strain evidence="2 3">S</strain>
    </source>
</reference>
<name>A0A2G9THR9_TELCI</name>
<dbReference type="OrthoDB" id="5877833at2759"/>
<protein>
    <submittedName>
        <fullName evidence="2">Uncharacterized protein</fullName>
    </submittedName>
</protein>
<keyword evidence="3" id="KW-1185">Reference proteome</keyword>
<sequence>MDSSSRTQQQPPKPRRLVDNVAEVRRRKEAAERLIRERHEALRRQHEEKIMKINEERQRQQRELKERHAKELKRQQDVLQRRMALMERDSARKKEILEKNHAVVSRLANNSSRKNYAFGSSTPRELSFLEGRHLKATVQEKRTSPEKQDIVPELKWIGQHTAMSISTCSDV</sequence>
<evidence type="ECO:0000313" key="2">
    <source>
        <dbReference type="EMBL" id="PIO57524.1"/>
    </source>
</evidence>
<organism evidence="2 3">
    <name type="scientific">Teladorsagia circumcincta</name>
    <name type="common">Brown stomach worm</name>
    <name type="synonym">Ostertagia circumcincta</name>
    <dbReference type="NCBI Taxonomy" id="45464"/>
    <lineage>
        <taxon>Eukaryota</taxon>
        <taxon>Metazoa</taxon>
        <taxon>Ecdysozoa</taxon>
        <taxon>Nematoda</taxon>
        <taxon>Chromadorea</taxon>
        <taxon>Rhabditida</taxon>
        <taxon>Rhabditina</taxon>
        <taxon>Rhabditomorpha</taxon>
        <taxon>Strongyloidea</taxon>
        <taxon>Trichostrongylidae</taxon>
        <taxon>Teladorsagia</taxon>
    </lineage>
</organism>
<gene>
    <name evidence="2" type="ORF">TELCIR_21062</name>
</gene>
<evidence type="ECO:0000313" key="3">
    <source>
        <dbReference type="Proteomes" id="UP000230423"/>
    </source>
</evidence>
<dbReference type="EMBL" id="KZ365064">
    <property type="protein sequence ID" value="PIO57524.1"/>
    <property type="molecule type" value="Genomic_DNA"/>
</dbReference>
<dbReference type="Proteomes" id="UP000230423">
    <property type="component" value="Unassembled WGS sequence"/>
</dbReference>
<dbReference type="AlphaFoldDB" id="A0A2G9THR9"/>
<proteinExistence type="predicted"/>
<evidence type="ECO:0000256" key="1">
    <source>
        <dbReference type="SAM" id="MobiDB-lite"/>
    </source>
</evidence>
<feature type="region of interest" description="Disordered" evidence="1">
    <location>
        <begin position="53"/>
        <end position="74"/>
    </location>
</feature>
<accession>A0A2G9THR9</accession>